<evidence type="ECO:0000256" key="1">
    <source>
        <dbReference type="SAM" id="MobiDB-lite"/>
    </source>
</evidence>
<dbReference type="VEuPathDB" id="FungiDB:FPRO_02795"/>
<dbReference type="RefSeq" id="XP_031077538.1">
    <property type="nucleotide sequence ID" value="XM_031227065.1"/>
</dbReference>
<comment type="caution">
    <text evidence="2">The sequence shown here is derived from an EMBL/GenBank/DDBJ whole genome shotgun (WGS) entry which is preliminary data.</text>
</comment>
<dbReference type="AlphaFoldDB" id="A0A1L7VBX3"/>
<sequence>MTPNKLSDPYAHTPPLPLLIENLGKEVTLNRSQEEKQDTYPSSSSGNNLKAFSSHSPRALKDYLCSPNQGEVSSVDLHTPPTDSQRDKLGSGDVREARHKRSIDTQLKPPREYHKSKTSHRSQFTIPERKPGLKLLENWHSESNYPCNKDYAEHSDSIFEPRVLAKQIDPEIPLSLHNWHSEINFLEPLALEADIRQEYAVHATYKKDHHDASVKKINDKRQATAEQEAIKMLDWNTPIEFHDVPRHVQQAIYDDKVEVSALTRKISIRDGHVEGMIAGEFTFHPDTSHLPLTEDQTAVLREAESFQGLFSLEEVNKDEYNILQKTSKKVKPPNKSFTSKSSEYDLWLKEQSSNSCPASKWLDDEAAFSKKKACNKAFSKQVKHHFPTFNSPYLKELPKAVDTKKLEWETEYFPYILPKTGNDAERHNMYETPVKVDVPKWFPTFTSYGVVPINRRNSIEKQYKEFLTHIWRLENQMRSKKSNNKWDKKWHEPSSRWSEPFQKEQFCHKYHKGQEWVTFEKAAPRDLVEQDVVSGEFSFDDVFDMDGSDDNKAIGTKRPEVCLKEIEAAVKKAIAMVGI</sequence>
<reference evidence="3" key="1">
    <citation type="journal article" date="2016" name="Genome Biol. Evol.">
        <title>Comparative 'omics' of the Fusarium fujikuroi species complex highlights differences in genetic potential and metabolite synthesis.</title>
        <authorList>
            <person name="Niehaus E.-M."/>
            <person name="Muensterkoetter M."/>
            <person name="Proctor R.H."/>
            <person name="Brown D.W."/>
            <person name="Sharon A."/>
            <person name="Idan Y."/>
            <person name="Oren-Young L."/>
            <person name="Sieber C.M."/>
            <person name="Novak O."/>
            <person name="Pencik A."/>
            <person name="Tarkowska D."/>
            <person name="Hromadova K."/>
            <person name="Freeman S."/>
            <person name="Maymon M."/>
            <person name="Elazar M."/>
            <person name="Youssef S.A."/>
            <person name="El-Shabrawy E.S.M."/>
            <person name="Shalaby A.B.A."/>
            <person name="Houterman P."/>
            <person name="Brock N.L."/>
            <person name="Burkhardt I."/>
            <person name="Tsavkelova E.A."/>
            <person name="Dickschat J.S."/>
            <person name="Galuszka P."/>
            <person name="Gueldener U."/>
            <person name="Tudzynski B."/>
        </authorList>
    </citation>
    <scope>NUCLEOTIDE SEQUENCE [LARGE SCALE GENOMIC DNA]</scope>
    <source>
        <strain evidence="3">ET1</strain>
    </source>
</reference>
<feature type="compositionally biased region" description="Basic and acidic residues" evidence="1">
    <location>
        <begin position="84"/>
        <end position="96"/>
    </location>
</feature>
<evidence type="ECO:0000313" key="2">
    <source>
        <dbReference type="EMBL" id="CZR36945.1"/>
    </source>
</evidence>
<dbReference type="EMBL" id="FJOF01000002">
    <property type="protein sequence ID" value="CZR36945.1"/>
    <property type="molecule type" value="Genomic_DNA"/>
</dbReference>
<organism evidence="2 3">
    <name type="scientific">Fusarium proliferatum (strain ET1)</name>
    <name type="common">Orchid endophyte fungus</name>
    <dbReference type="NCBI Taxonomy" id="1227346"/>
    <lineage>
        <taxon>Eukaryota</taxon>
        <taxon>Fungi</taxon>
        <taxon>Dikarya</taxon>
        <taxon>Ascomycota</taxon>
        <taxon>Pezizomycotina</taxon>
        <taxon>Sordariomycetes</taxon>
        <taxon>Hypocreomycetidae</taxon>
        <taxon>Hypocreales</taxon>
        <taxon>Nectriaceae</taxon>
        <taxon>Fusarium</taxon>
        <taxon>Fusarium fujikuroi species complex</taxon>
    </lineage>
</organism>
<accession>A0A1L7VBX3</accession>
<name>A0A1L7VBX3_FUSPR</name>
<protein>
    <submittedName>
        <fullName evidence="2">Uncharacterized protein</fullName>
    </submittedName>
</protein>
<dbReference type="Proteomes" id="UP000183971">
    <property type="component" value="Unassembled WGS sequence"/>
</dbReference>
<proteinExistence type="predicted"/>
<dbReference type="GeneID" id="42047680"/>
<keyword evidence="3" id="KW-1185">Reference proteome</keyword>
<evidence type="ECO:0000313" key="3">
    <source>
        <dbReference type="Proteomes" id="UP000183971"/>
    </source>
</evidence>
<feature type="region of interest" description="Disordered" evidence="1">
    <location>
        <begin position="28"/>
        <end position="53"/>
    </location>
</feature>
<gene>
    <name evidence="2" type="ORF">FPRO_02795</name>
</gene>
<feature type="region of interest" description="Disordered" evidence="1">
    <location>
        <begin position="71"/>
        <end position="124"/>
    </location>
</feature>
<feature type="compositionally biased region" description="Polar residues" evidence="1">
    <location>
        <begin position="39"/>
        <end position="53"/>
    </location>
</feature>